<dbReference type="InterPro" id="IPR018060">
    <property type="entry name" value="HTH_AraC"/>
</dbReference>
<comment type="caution">
    <text evidence="6">The sequence shown here is derived from an EMBL/GenBank/DDBJ whole genome shotgun (WGS) entry which is preliminary data.</text>
</comment>
<feature type="transmembrane region" description="Helical" evidence="4">
    <location>
        <begin position="41"/>
        <end position="59"/>
    </location>
</feature>
<sequence length="368" mass="38584">MNELSLGAVDLLIRGGVCLVLLLVASLLLRDHGRVAAARLGAFFAAGTATYAIASAASFHGHMGWWGLPLLMIAAGNNVVFWLFACALFDDGFRLRRRHGAVWLGVVVLGSTCALVLDPEQKRIAAAALTLTAFGFAALAVWQTVADWRADLVEPRRRLRVFIVAASASYIGLNAAANLLGSYDAAPLLTSVIAAGGLAVIAGGVAWSLLGVGPGEALFPAAQAQIPVPPPAIDGGDQRLIVALERAMAVDRIYRQEALTIGDLAERLGIPEYRLRRLINQGLGHRNFNSFLNGHRIAEAKAALADPAQAAVPILTIALDAGFGSLGPFNRAFKAETGVTPTEYRRAPADSGIGEAVSVSARPLSKSA</sequence>
<feature type="transmembrane region" description="Helical" evidence="4">
    <location>
        <begin position="161"/>
        <end position="180"/>
    </location>
</feature>
<keyword evidence="7" id="KW-1185">Reference proteome</keyword>
<gene>
    <name evidence="6" type="ORF">D3874_13085</name>
</gene>
<feature type="transmembrane region" description="Helical" evidence="4">
    <location>
        <begin position="101"/>
        <end position="117"/>
    </location>
</feature>
<evidence type="ECO:0000313" key="6">
    <source>
        <dbReference type="EMBL" id="RJF87843.1"/>
    </source>
</evidence>
<dbReference type="Pfam" id="PF12833">
    <property type="entry name" value="HTH_18"/>
    <property type="match status" value="1"/>
</dbReference>
<dbReference type="InterPro" id="IPR020449">
    <property type="entry name" value="Tscrpt_reg_AraC-type_HTH"/>
</dbReference>
<dbReference type="PROSITE" id="PS01124">
    <property type="entry name" value="HTH_ARAC_FAMILY_2"/>
    <property type="match status" value="1"/>
</dbReference>
<keyword evidence="3" id="KW-0804">Transcription</keyword>
<feature type="domain" description="HTH araC/xylS-type" evidence="5">
    <location>
        <begin position="238"/>
        <end position="347"/>
    </location>
</feature>
<dbReference type="Proteomes" id="UP000284605">
    <property type="component" value="Unassembled WGS sequence"/>
</dbReference>
<proteinExistence type="predicted"/>
<keyword evidence="4" id="KW-1133">Transmembrane helix</keyword>
<feature type="transmembrane region" description="Helical" evidence="4">
    <location>
        <begin position="12"/>
        <end position="29"/>
    </location>
</feature>
<keyword evidence="2" id="KW-0238">DNA-binding</keyword>
<dbReference type="PROSITE" id="PS00041">
    <property type="entry name" value="HTH_ARAC_FAMILY_1"/>
    <property type="match status" value="1"/>
</dbReference>
<evidence type="ECO:0000313" key="7">
    <source>
        <dbReference type="Proteomes" id="UP000284605"/>
    </source>
</evidence>
<feature type="transmembrane region" description="Helical" evidence="4">
    <location>
        <begin position="186"/>
        <end position="210"/>
    </location>
</feature>
<dbReference type="GO" id="GO:0003700">
    <property type="term" value="F:DNA-binding transcription factor activity"/>
    <property type="evidence" value="ECO:0007669"/>
    <property type="project" value="InterPro"/>
</dbReference>
<dbReference type="OrthoDB" id="110167at2"/>
<dbReference type="PANTHER" id="PTHR43280">
    <property type="entry name" value="ARAC-FAMILY TRANSCRIPTIONAL REGULATOR"/>
    <property type="match status" value="1"/>
</dbReference>
<dbReference type="InterPro" id="IPR018062">
    <property type="entry name" value="HTH_AraC-typ_CS"/>
</dbReference>
<dbReference type="SUPFAM" id="SSF46689">
    <property type="entry name" value="Homeodomain-like"/>
    <property type="match status" value="1"/>
</dbReference>
<dbReference type="RefSeq" id="WP_119778477.1">
    <property type="nucleotide sequence ID" value="NZ_QYUK01000011.1"/>
</dbReference>
<evidence type="ECO:0000256" key="4">
    <source>
        <dbReference type="SAM" id="Phobius"/>
    </source>
</evidence>
<evidence type="ECO:0000259" key="5">
    <source>
        <dbReference type="PROSITE" id="PS01124"/>
    </source>
</evidence>
<dbReference type="Gene3D" id="1.10.10.60">
    <property type="entry name" value="Homeodomain-like"/>
    <property type="match status" value="1"/>
</dbReference>
<dbReference type="PRINTS" id="PR00032">
    <property type="entry name" value="HTHARAC"/>
</dbReference>
<feature type="transmembrane region" description="Helical" evidence="4">
    <location>
        <begin position="123"/>
        <end position="141"/>
    </location>
</feature>
<evidence type="ECO:0000256" key="2">
    <source>
        <dbReference type="ARBA" id="ARBA00023125"/>
    </source>
</evidence>
<keyword evidence="4" id="KW-0472">Membrane</keyword>
<organism evidence="6 7">
    <name type="scientific">Oleomonas cavernae</name>
    <dbReference type="NCBI Taxonomy" id="2320859"/>
    <lineage>
        <taxon>Bacteria</taxon>
        <taxon>Pseudomonadati</taxon>
        <taxon>Pseudomonadota</taxon>
        <taxon>Alphaproteobacteria</taxon>
        <taxon>Acetobacterales</taxon>
        <taxon>Acetobacteraceae</taxon>
        <taxon>Oleomonas</taxon>
    </lineage>
</organism>
<evidence type="ECO:0000256" key="3">
    <source>
        <dbReference type="ARBA" id="ARBA00023163"/>
    </source>
</evidence>
<reference evidence="6 7" key="1">
    <citation type="submission" date="2018-09" db="EMBL/GenBank/DDBJ databases">
        <authorList>
            <person name="Zhu H."/>
        </authorList>
    </citation>
    <scope>NUCLEOTIDE SEQUENCE [LARGE SCALE GENOMIC DNA]</scope>
    <source>
        <strain evidence="6 7">K1W22B-8</strain>
    </source>
</reference>
<dbReference type="InterPro" id="IPR009057">
    <property type="entry name" value="Homeodomain-like_sf"/>
</dbReference>
<dbReference type="AlphaFoldDB" id="A0A418WCU0"/>
<dbReference type="EMBL" id="QYUK01000011">
    <property type="protein sequence ID" value="RJF87843.1"/>
    <property type="molecule type" value="Genomic_DNA"/>
</dbReference>
<dbReference type="SMART" id="SM00342">
    <property type="entry name" value="HTH_ARAC"/>
    <property type="match status" value="1"/>
</dbReference>
<dbReference type="PIRSF" id="PIRSF031684">
    <property type="entry name" value="Txn_reg_031684_prd"/>
    <property type="match status" value="1"/>
</dbReference>
<protein>
    <submittedName>
        <fullName evidence="6">AraC family transcriptional regulator</fullName>
    </submittedName>
</protein>
<dbReference type="InterPro" id="IPR016981">
    <property type="entry name" value="Tscrpt_reg_031684_prd"/>
</dbReference>
<evidence type="ECO:0000256" key="1">
    <source>
        <dbReference type="ARBA" id="ARBA00023015"/>
    </source>
</evidence>
<keyword evidence="4" id="KW-0812">Transmembrane</keyword>
<feature type="transmembrane region" description="Helical" evidence="4">
    <location>
        <begin position="65"/>
        <end position="89"/>
    </location>
</feature>
<name>A0A418WCU0_9PROT</name>
<keyword evidence="1" id="KW-0805">Transcription regulation</keyword>
<dbReference type="PANTHER" id="PTHR43280:SF29">
    <property type="entry name" value="ARAC-FAMILY TRANSCRIPTIONAL REGULATOR"/>
    <property type="match status" value="1"/>
</dbReference>
<accession>A0A418WCU0</accession>
<dbReference type="GO" id="GO:0043565">
    <property type="term" value="F:sequence-specific DNA binding"/>
    <property type="evidence" value="ECO:0007669"/>
    <property type="project" value="InterPro"/>
</dbReference>